<feature type="domain" description="SGNH hydrolase-type esterase" evidence="1">
    <location>
        <begin position="15"/>
        <end position="187"/>
    </location>
</feature>
<reference evidence="3" key="1">
    <citation type="journal article" date="2019" name="Int. J. Syst. Evol. Microbiol.">
        <title>The Global Catalogue of Microorganisms (GCM) 10K type strain sequencing project: providing services to taxonomists for standard genome sequencing and annotation.</title>
        <authorList>
            <consortium name="The Broad Institute Genomics Platform"/>
            <consortium name="The Broad Institute Genome Sequencing Center for Infectious Disease"/>
            <person name="Wu L."/>
            <person name="Ma J."/>
        </authorList>
    </citation>
    <scope>NUCLEOTIDE SEQUENCE [LARGE SCALE GENOMIC DNA]</scope>
    <source>
        <strain evidence="3">JCM 17939</strain>
    </source>
</reference>
<proteinExistence type="predicted"/>
<dbReference type="Proteomes" id="UP001501442">
    <property type="component" value="Unassembled WGS sequence"/>
</dbReference>
<dbReference type="RefSeq" id="WP_425551225.1">
    <property type="nucleotide sequence ID" value="NZ_BAABHK010000006.1"/>
</dbReference>
<dbReference type="InterPro" id="IPR053140">
    <property type="entry name" value="GDSL_Rv0518-like"/>
</dbReference>
<evidence type="ECO:0000259" key="1">
    <source>
        <dbReference type="Pfam" id="PF13472"/>
    </source>
</evidence>
<sequence>MSDVTEVSTYTSYVALGDSFTEGLEDPAPAAGYRGWADRLAEHLAAEGPGLRYANLAVRGRLLRQIVDEQVPRAVELRPDLITFAGGGNDLLRPGADPDALAAMFDAAVRRLRGTGAEVLIFTGFDPRDVPVLRRIRGKAAMFNLHLRSIADRQDCHLVDLWSMRQLLDPRAWAQDRIHLSPEGHRRVALAACEALAVPVTGDWRDPWPSAPPVDWLTSRRNDLQWARAYLVPWIQRRLQGRSSGDEVAAKRPDLLPL</sequence>
<keyword evidence="3" id="KW-1185">Reference proteome</keyword>
<comment type="caution">
    <text evidence="2">The sequence shown here is derived from an EMBL/GenBank/DDBJ whole genome shotgun (WGS) entry which is preliminary data.</text>
</comment>
<dbReference type="PANTHER" id="PTHR43784">
    <property type="entry name" value="GDSL-LIKE LIPASE/ACYLHYDROLASE, PUTATIVE (AFU_ORTHOLOGUE AFUA_2G00820)-RELATED"/>
    <property type="match status" value="1"/>
</dbReference>
<protein>
    <submittedName>
        <fullName evidence="2">SGNH/GDSL hydrolase family protein</fullName>
    </submittedName>
</protein>
<dbReference type="CDD" id="cd01832">
    <property type="entry name" value="SGNH_hydrolase_like_1"/>
    <property type="match status" value="1"/>
</dbReference>
<name>A0ABP8UH61_9ACTN</name>
<organism evidence="2 3">
    <name type="scientific">Actinoallomurus vinaceus</name>
    <dbReference type="NCBI Taxonomy" id="1080074"/>
    <lineage>
        <taxon>Bacteria</taxon>
        <taxon>Bacillati</taxon>
        <taxon>Actinomycetota</taxon>
        <taxon>Actinomycetes</taxon>
        <taxon>Streptosporangiales</taxon>
        <taxon>Thermomonosporaceae</taxon>
        <taxon>Actinoallomurus</taxon>
    </lineage>
</organism>
<dbReference type="Gene3D" id="3.40.50.1110">
    <property type="entry name" value="SGNH hydrolase"/>
    <property type="match status" value="1"/>
</dbReference>
<dbReference type="Pfam" id="PF13472">
    <property type="entry name" value="Lipase_GDSL_2"/>
    <property type="match status" value="1"/>
</dbReference>
<evidence type="ECO:0000313" key="3">
    <source>
        <dbReference type="Proteomes" id="UP001501442"/>
    </source>
</evidence>
<accession>A0ABP8UH61</accession>
<dbReference type="PANTHER" id="PTHR43784:SF2">
    <property type="entry name" value="GDSL-LIKE LIPASE_ACYLHYDROLASE, PUTATIVE (AFU_ORTHOLOGUE AFUA_2G00820)-RELATED"/>
    <property type="match status" value="1"/>
</dbReference>
<keyword evidence="2" id="KW-0378">Hydrolase</keyword>
<dbReference type="InterPro" id="IPR036514">
    <property type="entry name" value="SGNH_hydro_sf"/>
</dbReference>
<dbReference type="EMBL" id="BAABHK010000006">
    <property type="protein sequence ID" value="GAA4629086.1"/>
    <property type="molecule type" value="Genomic_DNA"/>
</dbReference>
<evidence type="ECO:0000313" key="2">
    <source>
        <dbReference type="EMBL" id="GAA4629086.1"/>
    </source>
</evidence>
<gene>
    <name evidence="2" type="ORF">GCM10023196_048290</name>
</gene>
<dbReference type="SUPFAM" id="SSF52266">
    <property type="entry name" value="SGNH hydrolase"/>
    <property type="match status" value="1"/>
</dbReference>
<dbReference type="GO" id="GO:0016787">
    <property type="term" value="F:hydrolase activity"/>
    <property type="evidence" value="ECO:0007669"/>
    <property type="project" value="UniProtKB-KW"/>
</dbReference>
<dbReference type="InterPro" id="IPR013830">
    <property type="entry name" value="SGNH_hydro"/>
</dbReference>